<dbReference type="RefSeq" id="WP_099593333.1">
    <property type="nucleotide sequence ID" value="NZ_CP016634.1"/>
</dbReference>
<dbReference type="EMBL" id="CP016634">
    <property type="protein sequence ID" value="ANY87210.1"/>
    <property type="molecule type" value="Genomic_DNA"/>
</dbReference>
<accession>A0A1B2F4Q8</accession>
<organism evidence="1">
    <name type="scientific">Pseudomonas putida</name>
    <name type="common">Arthrobacter siderocapsulatus</name>
    <dbReference type="NCBI Taxonomy" id="303"/>
    <lineage>
        <taxon>Bacteria</taxon>
        <taxon>Pseudomonadati</taxon>
        <taxon>Pseudomonadota</taxon>
        <taxon>Gammaproteobacteria</taxon>
        <taxon>Pseudomonadales</taxon>
        <taxon>Pseudomonadaceae</taxon>
        <taxon>Pseudomonas</taxon>
    </lineage>
</organism>
<name>A0A1B2F4Q8_PSEPU</name>
<gene>
    <name evidence="1" type="ORF">IEC33019_1646</name>
</gene>
<sequence>MPEREQRYRAYHLLRELDSLTSSTMNQIAYGRVGGADWKGMCQAHRKAFEDWMAFAESLLEPGSDKTSDSS</sequence>
<evidence type="ECO:0000313" key="1">
    <source>
        <dbReference type="EMBL" id="ANY87210.1"/>
    </source>
</evidence>
<proteinExistence type="predicted"/>
<dbReference type="AlphaFoldDB" id="A0A1B2F4Q8"/>
<reference evidence="1" key="1">
    <citation type="submission" date="2016-07" db="EMBL/GenBank/DDBJ databases">
        <title>New class B carbapenemase carried by novel plasmid in Pseudomonas putida enviromental strain in eastern Amazonia.</title>
        <authorList>
            <person name="Souza C.O."/>
            <person name="Lima K.V."/>
            <person name="Brasiliense D.M."/>
            <person name="Perez-Chaparro P.J."/>
            <person name="Mamizuka E.M."/>
            <person name="Lima M.O."/>
            <person name="Lima L.N."/>
            <person name="McCulloch J.A."/>
        </authorList>
    </citation>
    <scope>NUCLEOTIDE SEQUENCE [LARGE SCALE GENOMIC DNA]</scope>
    <source>
        <strain evidence="1">IEC33019</strain>
    </source>
</reference>
<protein>
    <submittedName>
        <fullName evidence="1">Uncharacterized protein</fullName>
    </submittedName>
</protein>